<proteinExistence type="predicted"/>
<keyword evidence="1" id="KW-1133">Transmembrane helix</keyword>
<evidence type="ECO:0000313" key="3">
    <source>
        <dbReference type="Proteomes" id="UP000239522"/>
    </source>
</evidence>
<feature type="transmembrane region" description="Helical" evidence="1">
    <location>
        <begin position="12"/>
        <end position="34"/>
    </location>
</feature>
<evidence type="ECO:0000313" key="2">
    <source>
        <dbReference type="EMBL" id="PQB06810.1"/>
    </source>
</evidence>
<dbReference type="EMBL" id="MQUA01000013">
    <property type="protein sequence ID" value="PQB06810.1"/>
    <property type="molecule type" value="Genomic_DNA"/>
</dbReference>
<dbReference type="PROSITE" id="PS51257">
    <property type="entry name" value="PROKAR_LIPOPROTEIN"/>
    <property type="match status" value="1"/>
</dbReference>
<feature type="transmembrane region" description="Helical" evidence="1">
    <location>
        <begin position="40"/>
        <end position="56"/>
    </location>
</feature>
<protein>
    <recommendedName>
        <fullName evidence="4">Lipoprotein</fullName>
    </recommendedName>
</protein>
<reference evidence="2 3" key="1">
    <citation type="submission" date="2016-11" db="EMBL/GenBank/DDBJ databases">
        <title>Trade-off between light-utilization and light-protection in marine flavobacteria.</title>
        <authorList>
            <person name="Kumagai Y."/>
        </authorList>
    </citation>
    <scope>NUCLEOTIDE SEQUENCE [LARGE SCALE GENOMIC DNA]</scope>
    <source>
        <strain evidence="2 3">ATCC 700397</strain>
    </source>
</reference>
<dbReference type="Proteomes" id="UP000239522">
    <property type="component" value="Unassembled WGS sequence"/>
</dbReference>
<dbReference type="AlphaFoldDB" id="A0A2S7KW22"/>
<organism evidence="2 3">
    <name type="scientific">Polaribacter filamentus</name>
    <dbReference type="NCBI Taxonomy" id="53483"/>
    <lineage>
        <taxon>Bacteria</taxon>
        <taxon>Pseudomonadati</taxon>
        <taxon>Bacteroidota</taxon>
        <taxon>Flavobacteriia</taxon>
        <taxon>Flavobacteriales</taxon>
        <taxon>Flavobacteriaceae</taxon>
    </lineage>
</organism>
<name>A0A2S7KW22_9FLAO</name>
<evidence type="ECO:0000256" key="1">
    <source>
        <dbReference type="SAM" id="Phobius"/>
    </source>
</evidence>
<keyword evidence="1" id="KW-0812">Transmembrane</keyword>
<accession>A0A2S7KW22</accession>
<dbReference type="OrthoDB" id="1453503at2"/>
<sequence length="71" mass="8119">MKNTKKLNQTLTRNLIISSIIWASVILACSLKSGSSNKEIIYILISGFFVEFLRISSSNKSLKKYYEEENN</sequence>
<keyword evidence="1" id="KW-0472">Membrane</keyword>
<comment type="caution">
    <text evidence="2">The sequence shown here is derived from an EMBL/GenBank/DDBJ whole genome shotgun (WGS) entry which is preliminary data.</text>
</comment>
<keyword evidence="3" id="KW-1185">Reference proteome</keyword>
<evidence type="ECO:0008006" key="4">
    <source>
        <dbReference type="Google" id="ProtNLM"/>
    </source>
</evidence>
<gene>
    <name evidence="2" type="ORF">BST83_06305</name>
</gene>